<proteinExistence type="predicted"/>
<evidence type="ECO:0000313" key="2">
    <source>
        <dbReference type="Proteomes" id="UP000078200"/>
    </source>
</evidence>
<evidence type="ECO:0000313" key="1">
    <source>
        <dbReference type="EnsemblMetazoa" id="GAUT044452-PA"/>
    </source>
</evidence>
<dbReference type="Proteomes" id="UP000078200">
    <property type="component" value="Unassembled WGS sequence"/>
</dbReference>
<dbReference type="AlphaFoldDB" id="A0A1A9VQL2"/>
<dbReference type="EnsemblMetazoa" id="GAUT044452-RA">
    <property type="protein sequence ID" value="GAUT044452-PA"/>
    <property type="gene ID" value="GAUT044452"/>
</dbReference>
<reference evidence="1" key="1">
    <citation type="submission" date="2020-05" db="UniProtKB">
        <authorList>
            <consortium name="EnsemblMetazoa"/>
        </authorList>
    </citation>
    <scope>IDENTIFICATION</scope>
    <source>
        <strain evidence="1">TTRI</strain>
    </source>
</reference>
<organism evidence="1 2">
    <name type="scientific">Glossina austeni</name>
    <name type="common">Savannah tsetse fly</name>
    <dbReference type="NCBI Taxonomy" id="7395"/>
    <lineage>
        <taxon>Eukaryota</taxon>
        <taxon>Metazoa</taxon>
        <taxon>Ecdysozoa</taxon>
        <taxon>Arthropoda</taxon>
        <taxon>Hexapoda</taxon>
        <taxon>Insecta</taxon>
        <taxon>Pterygota</taxon>
        <taxon>Neoptera</taxon>
        <taxon>Endopterygota</taxon>
        <taxon>Diptera</taxon>
        <taxon>Brachycera</taxon>
        <taxon>Muscomorpha</taxon>
        <taxon>Hippoboscoidea</taxon>
        <taxon>Glossinidae</taxon>
        <taxon>Glossina</taxon>
    </lineage>
</organism>
<accession>A0A1A9VQL2</accession>
<dbReference type="VEuPathDB" id="VectorBase:GAUT044452"/>
<protein>
    <submittedName>
        <fullName evidence="1">Uncharacterized protein</fullName>
    </submittedName>
</protein>
<keyword evidence="2" id="KW-1185">Reference proteome</keyword>
<name>A0A1A9VQL2_GLOAU</name>
<sequence length="187" mass="20184">MKFFVLYTLGEVFKFLCLKFQSNTFPLITSVLAKSAKWVEVSKLLLISAAMLGGSVVCTGTIEGNLVVEGGISKPLRVFPLALTISTSSSLDFSMFMVFTISLTLRETLSSITTVGTGANNNKSPEAPSLEKLVNDMFLGKYVAPVETAVVLSTTFSIKTFWDDNPTLSFPFPCIITLCTSEGPLSP</sequence>